<evidence type="ECO:0000259" key="14">
    <source>
        <dbReference type="PROSITE" id="PS50908"/>
    </source>
</evidence>
<dbReference type="InterPro" id="IPR008266">
    <property type="entry name" value="Tyr_kinase_AS"/>
</dbReference>
<dbReference type="Gene3D" id="3.40.50.1820">
    <property type="entry name" value="alpha/beta hydrolase"/>
    <property type="match status" value="1"/>
</dbReference>
<dbReference type="InterPro" id="IPR045864">
    <property type="entry name" value="aa-tRNA-synth_II/BPL/LPL"/>
</dbReference>
<dbReference type="InterPro" id="IPR016135">
    <property type="entry name" value="UBQ-conjugating_enzyme/RWD"/>
</dbReference>
<dbReference type="SMART" id="SM00591">
    <property type="entry name" value="RWD"/>
    <property type="match status" value="1"/>
</dbReference>
<dbReference type="InterPro" id="IPR036621">
    <property type="entry name" value="Anticodon-bd_dom_sf"/>
</dbReference>
<evidence type="ECO:0000259" key="12">
    <source>
        <dbReference type="PROSITE" id="PS50011"/>
    </source>
</evidence>
<dbReference type="Gene3D" id="3.30.200.20">
    <property type="entry name" value="Phosphorylase Kinase, domain 1"/>
    <property type="match status" value="1"/>
</dbReference>
<comment type="catalytic activity">
    <reaction evidence="8">
        <text>L-threonyl-[protein] + ATP = O-phospho-L-threonyl-[protein] + ADP + H(+)</text>
        <dbReference type="Rhea" id="RHEA:46608"/>
        <dbReference type="Rhea" id="RHEA-COMP:11060"/>
        <dbReference type="Rhea" id="RHEA-COMP:11605"/>
        <dbReference type="ChEBI" id="CHEBI:15378"/>
        <dbReference type="ChEBI" id="CHEBI:30013"/>
        <dbReference type="ChEBI" id="CHEBI:30616"/>
        <dbReference type="ChEBI" id="CHEBI:61977"/>
        <dbReference type="ChEBI" id="CHEBI:456216"/>
        <dbReference type="EC" id="2.7.11.1"/>
    </reaction>
</comment>
<dbReference type="Pfam" id="PF05773">
    <property type="entry name" value="RWD"/>
    <property type="match status" value="1"/>
</dbReference>
<dbReference type="SUPFAM" id="SSF55681">
    <property type="entry name" value="Class II aaRS and biotin synthetases"/>
    <property type="match status" value="1"/>
</dbReference>
<dbReference type="InterPro" id="IPR017441">
    <property type="entry name" value="Protein_kinase_ATP_BS"/>
</dbReference>
<evidence type="ECO:0000256" key="7">
    <source>
        <dbReference type="ARBA" id="ARBA00037982"/>
    </source>
</evidence>
<dbReference type="EMBL" id="KZ819606">
    <property type="protein sequence ID" value="PWN31894.1"/>
    <property type="molecule type" value="Genomic_DNA"/>
</dbReference>
<comment type="similarity">
    <text evidence="7">Belongs to the protein kinase superfamily. Ser/Thr protein kinase family. GCN2 subfamily.</text>
</comment>
<dbReference type="GO" id="GO:0004694">
    <property type="term" value="F:eukaryotic translation initiation factor 2alpha kinase activity"/>
    <property type="evidence" value="ECO:0007669"/>
    <property type="project" value="UniProtKB-ARBA"/>
</dbReference>
<keyword evidence="16" id="KW-1185">Reference proteome</keyword>
<dbReference type="GO" id="GO:0005634">
    <property type="term" value="C:nucleus"/>
    <property type="evidence" value="ECO:0007669"/>
    <property type="project" value="TreeGrafter"/>
</dbReference>
<dbReference type="SUPFAM" id="SSF53474">
    <property type="entry name" value="alpha/beta-Hydrolases"/>
    <property type="match status" value="1"/>
</dbReference>
<evidence type="ECO:0000256" key="1">
    <source>
        <dbReference type="ARBA" id="ARBA00012513"/>
    </source>
</evidence>
<dbReference type="GeneID" id="37021954"/>
<feature type="compositionally biased region" description="Basic and acidic residues" evidence="11">
    <location>
        <begin position="1109"/>
        <end position="1120"/>
    </location>
</feature>
<keyword evidence="6 10" id="KW-0067">ATP-binding</keyword>
<dbReference type="SMART" id="SM00220">
    <property type="entry name" value="S_TKc"/>
    <property type="match status" value="1"/>
</dbReference>
<dbReference type="GO" id="GO:0110031">
    <property type="term" value="P:negative regulation of G2/MI transition of meiotic cell cycle"/>
    <property type="evidence" value="ECO:0007669"/>
    <property type="project" value="TreeGrafter"/>
</dbReference>
<dbReference type="CDD" id="cd23823">
    <property type="entry name" value="RWD_GCN2"/>
    <property type="match status" value="1"/>
</dbReference>
<dbReference type="PANTHER" id="PTHR11042">
    <property type="entry name" value="EUKARYOTIC TRANSLATION INITIATION FACTOR 2-ALPHA KINASE EIF2-ALPHA KINASE -RELATED"/>
    <property type="match status" value="1"/>
</dbReference>
<evidence type="ECO:0000313" key="16">
    <source>
        <dbReference type="Proteomes" id="UP000245771"/>
    </source>
</evidence>
<dbReference type="STRING" id="1280837.A0A316V3R4"/>
<dbReference type="FunCoup" id="A0A316V3R4">
    <property type="interactions" value="539"/>
</dbReference>
<dbReference type="Gene3D" id="1.10.10.800">
    <property type="match status" value="1"/>
</dbReference>
<dbReference type="Gene3D" id="3.30.930.10">
    <property type="entry name" value="Bira Bifunctional Protein, Domain 2"/>
    <property type="match status" value="1"/>
</dbReference>
<dbReference type="Pfam" id="PF00069">
    <property type="entry name" value="Pkinase"/>
    <property type="match status" value="3"/>
</dbReference>
<keyword evidence="3" id="KW-0808">Transferase</keyword>
<evidence type="ECO:0000256" key="9">
    <source>
        <dbReference type="ARBA" id="ARBA00048679"/>
    </source>
</evidence>
<dbReference type="OrthoDB" id="341578at2759"/>
<keyword evidence="2" id="KW-0723">Serine/threonine-protein kinase</keyword>
<organism evidence="15 16">
    <name type="scientific">Meira miltonrushii</name>
    <dbReference type="NCBI Taxonomy" id="1280837"/>
    <lineage>
        <taxon>Eukaryota</taxon>
        <taxon>Fungi</taxon>
        <taxon>Dikarya</taxon>
        <taxon>Basidiomycota</taxon>
        <taxon>Ustilaginomycotina</taxon>
        <taxon>Exobasidiomycetes</taxon>
        <taxon>Exobasidiales</taxon>
        <taxon>Brachybasidiaceae</taxon>
        <taxon>Meira</taxon>
    </lineage>
</organism>
<dbReference type="InterPro" id="IPR024435">
    <property type="entry name" value="HisRS-related_dom"/>
</dbReference>
<keyword evidence="5 15" id="KW-0418">Kinase</keyword>
<gene>
    <name evidence="15" type="ORF">FA14DRAFT_168927</name>
</gene>
<dbReference type="Gene3D" id="3.40.50.800">
    <property type="entry name" value="Anticodon-binding domain"/>
    <property type="match status" value="1"/>
</dbReference>
<proteinExistence type="inferred from homology"/>
<evidence type="ECO:0000256" key="8">
    <source>
        <dbReference type="ARBA" id="ARBA00047899"/>
    </source>
</evidence>
<feature type="compositionally biased region" description="Basic and acidic residues" evidence="11">
    <location>
        <begin position="469"/>
        <end position="505"/>
    </location>
</feature>
<dbReference type="PANTHER" id="PTHR11042:SF136">
    <property type="entry name" value="EIF-2-ALPHA KINASE GCN2"/>
    <property type="match status" value="1"/>
</dbReference>
<reference evidence="15 16" key="1">
    <citation type="journal article" date="2018" name="Mol. Biol. Evol.">
        <title>Broad Genomic Sampling Reveals a Smut Pathogenic Ancestry of the Fungal Clade Ustilaginomycotina.</title>
        <authorList>
            <person name="Kijpornyongpan T."/>
            <person name="Mondo S.J."/>
            <person name="Barry K."/>
            <person name="Sandor L."/>
            <person name="Lee J."/>
            <person name="Lipzen A."/>
            <person name="Pangilinan J."/>
            <person name="LaButti K."/>
            <person name="Hainaut M."/>
            <person name="Henrissat B."/>
            <person name="Grigoriev I.V."/>
            <person name="Spatafora J.W."/>
            <person name="Aime M.C."/>
        </authorList>
    </citation>
    <scope>NUCLEOTIDE SEQUENCE [LARGE SCALE GENOMIC DNA]</scope>
    <source>
        <strain evidence="15 16">MCA 3882</strain>
    </source>
</reference>
<dbReference type="GO" id="GO:0004713">
    <property type="term" value="F:protein tyrosine kinase activity"/>
    <property type="evidence" value="ECO:0007669"/>
    <property type="project" value="TreeGrafter"/>
</dbReference>
<dbReference type="PROSITE" id="PS50011">
    <property type="entry name" value="PROTEIN_KINASE_DOM"/>
    <property type="match status" value="2"/>
</dbReference>
<feature type="domain" description="Protein kinase" evidence="12">
    <location>
        <begin position="540"/>
        <end position="871"/>
    </location>
</feature>
<dbReference type="InterPro" id="IPR029058">
    <property type="entry name" value="AB_hydrolase_fold"/>
</dbReference>
<dbReference type="InParanoid" id="A0A316V3R4"/>
<dbReference type="InterPro" id="IPR000383">
    <property type="entry name" value="Xaa-Pro-like_dom"/>
</dbReference>
<dbReference type="FunFam" id="3.40.50.800:FF:000009">
    <property type="entry name" value="Eukaryotic translation initiation factor 2-alpha kinase"/>
    <property type="match status" value="1"/>
</dbReference>
<evidence type="ECO:0000256" key="6">
    <source>
        <dbReference type="ARBA" id="ARBA00022840"/>
    </source>
</evidence>
<dbReference type="SUPFAM" id="SSF56112">
    <property type="entry name" value="Protein kinase-like (PK-like)"/>
    <property type="match status" value="2"/>
</dbReference>
<dbReference type="EC" id="2.7.11.1" evidence="1"/>
<dbReference type="GO" id="GO:0005524">
    <property type="term" value="F:ATP binding"/>
    <property type="evidence" value="ECO:0007669"/>
    <property type="project" value="UniProtKB-UniRule"/>
</dbReference>
<dbReference type="InterPro" id="IPR006575">
    <property type="entry name" value="RWD_dom"/>
</dbReference>
<comment type="catalytic activity">
    <reaction evidence="9">
        <text>L-seryl-[protein] + ATP = O-phospho-L-seryl-[protein] + ADP + H(+)</text>
        <dbReference type="Rhea" id="RHEA:17989"/>
        <dbReference type="Rhea" id="RHEA-COMP:9863"/>
        <dbReference type="Rhea" id="RHEA-COMP:11604"/>
        <dbReference type="ChEBI" id="CHEBI:15378"/>
        <dbReference type="ChEBI" id="CHEBI:29999"/>
        <dbReference type="ChEBI" id="CHEBI:30616"/>
        <dbReference type="ChEBI" id="CHEBI:83421"/>
        <dbReference type="ChEBI" id="CHEBI:456216"/>
        <dbReference type="EC" id="2.7.11.1"/>
    </reaction>
</comment>
<feature type="domain" description="RWD" evidence="14">
    <location>
        <begin position="330"/>
        <end position="458"/>
    </location>
</feature>
<feature type="domain" description="Protein kinase" evidence="12">
    <location>
        <begin position="942"/>
        <end position="1378"/>
    </location>
</feature>
<evidence type="ECO:0000256" key="5">
    <source>
        <dbReference type="ARBA" id="ARBA00022777"/>
    </source>
</evidence>
<evidence type="ECO:0000259" key="13">
    <source>
        <dbReference type="PROSITE" id="PS50862"/>
    </source>
</evidence>
<feature type="region of interest" description="Disordered" evidence="11">
    <location>
        <begin position="462"/>
        <end position="531"/>
    </location>
</feature>
<evidence type="ECO:0000256" key="3">
    <source>
        <dbReference type="ARBA" id="ARBA00022679"/>
    </source>
</evidence>
<name>A0A316V3R4_9BASI</name>
<dbReference type="GO" id="GO:0007165">
    <property type="term" value="P:signal transduction"/>
    <property type="evidence" value="ECO:0007669"/>
    <property type="project" value="UniProtKB-ARBA"/>
</dbReference>
<feature type="compositionally biased region" description="Polar residues" evidence="11">
    <location>
        <begin position="1075"/>
        <end position="1089"/>
    </location>
</feature>
<feature type="domain" description="Aminoacyl-transfer RNA synthetases class-II family profile" evidence="13">
    <location>
        <begin position="1446"/>
        <end position="1783"/>
    </location>
</feature>
<dbReference type="InterPro" id="IPR050339">
    <property type="entry name" value="CC_SR_Kinase"/>
</dbReference>
<dbReference type="Pfam" id="PF12745">
    <property type="entry name" value="HGTP_anticodon2"/>
    <property type="match status" value="1"/>
</dbReference>
<dbReference type="Gene3D" id="1.10.510.10">
    <property type="entry name" value="Transferase(Phosphotransferase) domain 1"/>
    <property type="match status" value="2"/>
</dbReference>
<sequence>MANSTPVKIPAGPYTLAALTFAPASGAPDRKGAAVVVSHPMTGVKEQTSALYAAHLAKQGFFAIAFDAACQGESTGEPRGLENPPQRAEDVKAVITYLTTLKEVDPEKIGVIGICASGGYTSYAAQGDGRIKALATVSAACVGRMMRCGGVHPGLKENSEAIAGLHQAAAQWRNAEAKHANAPTQPAFLVKPEDQTPTSDSFYRDASEYYGTSRGAHPRSDQKMPMISYDQMLAYDSFNFQHIISPRPLLMIAGEKAQTLHYSEEALQIAKEPKELFVVPGKNHFDLYDDLSASGPKIVEFFAKAFKHTPTQSQSQVQTSNEELATLQQQEVEVLESILGPDYSRVDADAQSAWHRTATASPTASGQSSCSFQIILRPDTDSLKSSVFATTRFRLPIRYPLLPPIITVLTGNSAFKGLSSNHVKGLQDLLTAKAKELAGGGEMIWDLVSAAQEYISSNNLERISGPNRSLEEEKRLREVERQKDLRKKAQEESRQRSKEEEERATKIAQLIREQSEKNTAMMQQEKDRKRDAMTFSPSDTQLMGYLGEKAETEKNFAQKTEFFMDPINVDGQLTHQVIVGPLVRSTPLSSIHLVESSQNRSQTWLMESYRINSAYYDSSIGKRILEEVEWELEVLRKVHCDKLVNVLASALVSPSASDGSTSKRLLVIHENTSGPSAEVLLSHCVQLPWSRVRFYALDLIEALDALHNRNVLHRDVSLENIILEQSPGNIAKAKLARSGYARRLYDMNIANPLTDHSTATSSFLKARAGWDAPEVTLEEKENHAVGAGKLTYTRKRDIWQLGVTILQMLLGPQIVDAYRSPDEFFQAAQVDKTLLGGLESHVVMLLRGMLETSIRKRPTTMELRNRFEELVRYEEEEQGSATLDVPYQRKIGGDEPGPVALARKGLARTKSEQEDVFRPGSFWQLGRDRTAVGNTSRYENDFEELQLLGKGAYGSVFKSRNKLDGRDYAIKKIRLSASAENDEKTLREITALSRLSHQNIVRYVTCWIQTQDDPAGTSTTDGTASTSTNQFSSKDFILPGLNDDFLSVGHDAFSQNASHVRFGNSDSDDDESSSYGNGSRMRSSRQSSVGKLKQSAPSTDSSDDDDSSDERSSSDDEMTHSKIHQSFSLPAQPNISAKPRWLFIQMEFVGFQTLREVIDRGLSIEESWRLFRQMIEALAHVASLGIIHRDLKPSNILIFGEEGNNKMDNKITPASIRTGDGSGAVVPVGDIKIGDFGLATTTTSGQQMNDSITGGLPAYGTGIAATGGEESVDQTTEIGTNLYIAPEVLKAGSSRYDHKVDVYAAGIVFFEMLASQRVYKTGMERIQILRDLRSKEVRFPEGWNEAQMPAQTKILRKLLSHDPNERLSPLELLKSDLLPPKMEDEYIAECMRLLSMPDSTYNLQLMDSLFSRKETFEEHEARDFTFDTGSNEGAGLDNRFIGVASRYLRALFHRNGAVELEAPLLIPPNELYANQEQKPVDMLDKTGKVVQLPFDLVVPFARMVARVEQSRFKRYAIAPVFRPNLLAGGQPRSVIEVDFDIVAPEKTSAAEAEVLAVVDEMLDEVPGLNGSEWVIQISHGAILDLLLERVPTSRRDQAIAAIGKLAGSTSKNAATQARVRLSTLGLPRSITDEIDSANISDDIDVVNEKLQRLIAVDLRPRLARATEEIRQVIESAQQFGVQRKFLFTPLLVTNPAFYRDNVYFVIMRGKGKRRDVLASGGRYDALLKRFASPTLNRAPAHAVGVQIALGRIAIALAKHQEAKMMGALNSGNDERTLFGPFMPRRCDVYVASAPGLLSTRMEICRELWSANISADLAYEQALEESPELLASTCKAEGILFLVIARSRGSIVKVKSIVTRSEHEVHRWELVTWIADRIQRLRNQVSGKDANESNLSALMSGAMVTGSEHRAITTTGAGGNVGAAGGAGVASSVTGNAIQQYAGEVEVLLPERQHEKRRADKHGYNDTRRGRKQAHLGPLQENAARQVAKMIEEMTGSGSNVMVNTTKFPILAVDVGMNAISNAGQGFAQSPTGFASSQWSSQSNLFASQSGASGGNYGGMGGTNAGNAFHRLCAAAIARNDDGLWKLFLDTLSSFEEREYGKQLRRRIRELEGRAWLVSIRVEGAITLI</sequence>
<dbReference type="PROSITE" id="PS50862">
    <property type="entry name" value="AA_TRNA_LIGASE_II"/>
    <property type="match status" value="1"/>
</dbReference>
<dbReference type="SUPFAM" id="SSF54495">
    <property type="entry name" value="UBC-like"/>
    <property type="match status" value="1"/>
</dbReference>
<dbReference type="Proteomes" id="UP000245771">
    <property type="component" value="Unassembled WGS sequence"/>
</dbReference>
<dbReference type="CDD" id="cd14046">
    <property type="entry name" value="STKc_EIF2AK4_GCN2_rpt2"/>
    <property type="match status" value="1"/>
</dbReference>
<dbReference type="PROSITE" id="PS00107">
    <property type="entry name" value="PROTEIN_KINASE_ATP"/>
    <property type="match status" value="1"/>
</dbReference>
<evidence type="ECO:0000256" key="2">
    <source>
        <dbReference type="ARBA" id="ARBA00022527"/>
    </source>
</evidence>
<dbReference type="Pfam" id="PF13393">
    <property type="entry name" value="tRNA-synt_His"/>
    <property type="match status" value="1"/>
</dbReference>
<dbReference type="InterPro" id="IPR006195">
    <property type="entry name" value="aa-tRNA-synth_II"/>
</dbReference>
<evidence type="ECO:0000256" key="11">
    <source>
        <dbReference type="SAM" id="MobiDB-lite"/>
    </source>
</evidence>
<dbReference type="GO" id="GO:0005737">
    <property type="term" value="C:cytoplasm"/>
    <property type="evidence" value="ECO:0007669"/>
    <property type="project" value="TreeGrafter"/>
</dbReference>
<dbReference type="InterPro" id="IPR011009">
    <property type="entry name" value="Kinase-like_dom_sf"/>
</dbReference>
<evidence type="ECO:0000313" key="15">
    <source>
        <dbReference type="EMBL" id="PWN31894.1"/>
    </source>
</evidence>
<feature type="binding site" evidence="10">
    <location>
        <position position="972"/>
    </location>
    <ligand>
        <name>ATP</name>
        <dbReference type="ChEBI" id="CHEBI:30616"/>
    </ligand>
</feature>
<dbReference type="GO" id="GO:0016787">
    <property type="term" value="F:hydrolase activity"/>
    <property type="evidence" value="ECO:0007669"/>
    <property type="project" value="InterPro"/>
</dbReference>
<evidence type="ECO:0000256" key="4">
    <source>
        <dbReference type="ARBA" id="ARBA00022741"/>
    </source>
</evidence>
<evidence type="ECO:0000256" key="10">
    <source>
        <dbReference type="PROSITE-ProRule" id="PRU10141"/>
    </source>
</evidence>
<dbReference type="PROSITE" id="PS50908">
    <property type="entry name" value="RWD"/>
    <property type="match status" value="1"/>
</dbReference>
<feature type="compositionally biased region" description="Basic and acidic residues" evidence="11">
    <location>
        <begin position="1953"/>
        <end position="1967"/>
    </location>
</feature>
<feature type="region of interest" description="Disordered" evidence="11">
    <location>
        <begin position="1059"/>
        <end position="1127"/>
    </location>
</feature>
<keyword evidence="4 10" id="KW-0547">Nucleotide-binding</keyword>
<dbReference type="PROSITE" id="PS00108">
    <property type="entry name" value="PROTEIN_KINASE_ST"/>
    <property type="match status" value="1"/>
</dbReference>
<dbReference type="InterPro" id="IPR041715">
    <property type="entry name" value="HisRS-like_core"/>
</dbReference>
<protein>
    <recommendedName>
        <fullName evidence="1">non-specific serine/threonine protein kinase</fullName>
        <ecNumber evidence="1">2.7.11.1</ecNumber>
    </recommendedName>
</protein>
<dbReference type="InterPro" id="IPR000719">
    <property type="entry name" value="Prot_kinase_dom"/>
</dbReference>
<dbReference type="InterPro" id="IPR008271">
    <property type="entry name" value="Ser/Thr_kinase_AS"/>
</dbReference>
<accession>A0A316V3R4</accession>
<dbReference type="Pfam" id="PF02129">
    <property type="entry name" value="Peptidase_S15"/>
    <property type="match status" value="1"/>
</dbReference>
<dbReference type="SUPFAM" id="SSF52954">
    <property type="entry name" value="Class II aaRS ABD-related"/>
    <property type="match status" value="1"/>
</dbReference>
<dbReference type="Gene3D" id="3.10.110.10">
    <property type="entry name" value="Ubiquitin Conjugating Enzyme"/>
    <property type="match status" value="1"/>
</dbReference>
<feature type="region of interest" description="Disordered" evidence="11">
    <location>
        <begin position="1953"/>
        <end position="1973"/>
    </location>
</feature>
<dbReference type="RefSeq" id="XP_025352196.1">
    <property type="nucleotide sequence ID" value="XM_025500173.1"/>
</dbReference>
<dbReference type="PROSITE" id="PS00109">
    <property type="entry name" value="PROTEIN_KINASE_TYR"/>
    <property type="match status" value="1"/>
</dbReference>
<dbReference type="CDD" id="cd22249">
    <property type="entry name" value="UDM1_RNF168_RNF169-like"/>
    <property type="match status" value="1"/>
</dbReference>